<comment type="caution">
    <text evidence="2">The sequence shown here is derived from an EMBL/GenBank/DDBJ whole genome shotgun (WGS) entry which is preliminary data.</text>
</comment>
<accession>A0A9P4H781</accession>
<dbReference type="Pfam" id="PF00583">
    <property type="entry name" value="Acetyltransf_1"/>
    <property type="match status" value="1"/>
</dbReference>
<gene>
    <name evidence="2" type="ORF">EK21DRAFT_69912</name>
</gene>
<dbReference type="InterPro" id="IPR052523">
    <property type="entry name" value="Trichothecene_AcTrans"/>
</dbReference>
<dbReference type="InterPro" id="IPR000182">
    <property type="entry name" value="GNAT_dom"/>
</dbReference>
<proteinExistence type="predicted"/>
<evidence type="ECO:0000259" key="1">
    <source>
        <dbReference type="PROSITE" id="PS51186"/>
    </source>
</evidence>
<dbReference type="GO" id="GO:0016747">
    <property type="term" value="F:acyltransferase activity, transferring groups other than amino-acyl groups"/>
    <property type="evidence" value="ECO:0007669"/>
    <property type="project" value="InterPro"/>
</dbReference>
<dbReference type="Proteomes" id="UP000799777">
    <property type="component" value="Unassembled WGS sequence"/>
</dbReference>
<keyword evidence="3" id="KW-1185">Reference proteome</keyword>
<dbReference type="PANTHER" id="PTHR42791:SF2">
    <property type="entry name" value="N-ACETYLTRANSFERASE DOMAIN-CONTAINING PROTEIN"/>
    <property type="match status" value="1"/>
</dbReference>
<name>A0A9P4H781_9PLEO</name>
<reference evidence="2" key="1">
    <citation type="journal article" date="2020" name="Stud. Mycol.">
        <title>101 Dothideomycetes genomes: a test case for predicting lifestyles and emergence of pathogens.</title>
        <authorList>
            <person name="Haridas S."/>
            <person name="Albert R."/>
            <person name="Binder M."/>
            <person name="Bloem J."/>
            <person name="Labutti K."/>
            <person name="Salamov A."/>
            <person name="Andreopoulos B."/>
            <person name="Baker S."/>
            <person name="Barry K."/>
            <person name="Bills G."/>
            <person name="Bluhm B."/>
            <person name="Cannon C."/>
            <person name="Castanera R."/>
            <person name="Culley D."/>
            <person name="Daum C."/>
            <person name="Ezra D."/>
            <person name="Gonzalez J."/>
            <person name="Henrissat B."/>
            <person name="Kuo A."/>
            <person name="Liang C."/>
            <person name="Lipzen A."/>
            <person name="Lutzoni F."/>
            <person name="Magnuson J."/>
            <person name="Mondo S."/>
            <person name="Nolan M."/>
            <person name="Ohm R."/>
            <person name="Pangilinan J."/>
            <person name="Park H.-J."/>
            <person name="Ramirez L."/>
            <person name="Alfaro M."/>
            <person name="Sun H."/>
            <person name="Tritt A."/>
            <person name="Yoshinaga Y."/>
            <person name="Zwiers L.-H."/>
            <person name="Turgeon B."/>
            <person name="Goodwin S."/>
            <person name="Spatafora J."/>
            <person name="Crous P."/>
            <person name="Grigoriev I."/>
        </authorList>
    </citation>
    <scope>NUCLEOTIDE SEQUENCE</scope>
    <source>
        <strain evidence="2">CBS 110217</strain>
    </source>
</reference>
<dbReference type="EMBL" id="ML978213">
    <property type="protein sequence ID" value="KAF2028370.1"/>
    <property type="molecule type" value="Genomic_DNA"/>
</dbReference>
<feature type="domain" description="N-acetyltransferase" evidence="1">
    <location>
        <begin position="90"/>
        <end position="233"/>
    </location>
</feature>
<protein>
    <submittedName>
        <fullName evidence="2">Acyl-CoA N-acyltransferase</fullName>
    </submittedName>
</protein>
<evidence type="ECO:0000313" key="2">
    <source>
        <dbReference type="EMBL" id="KAF2028370.1"/>
    </source>
</evidence>
<dbReference type="InterPro" id="IPR016181">
    <property type="entry name" value="Acyl_CoA_acyltransferase"/>
</dbReference>
<dbReference type="AlphaFoldDB" id="A0A9P4H781"/>
<organism evidence="2 3">
    <name type="scientific">Setomelanomma holmii</name>
    <dbReference type="NCBI Taxonomy" id="210430"/>
    <lineage>
        <taxon>Eukaryota</taxon>
        <taxon>Fungi</taxon>
        <taxon>Dikarya</taxon>
        <taxon>Ascomycota</taxon>
        <taxon>Pezizomycotina</taxon>
        <taxon>Dothideomycetes</taxon>
        <taxon>Pleosporomycetidae</taxon>
        <taxon>Pleosporales</taxon>
        <taxon>Pleosporineae</taxon>
        <taxon>Phaeosphaeriaceae</taxon>
        <taxon>Setomelanomma</taxon>
    </lineage>
</organism>
<dbReference type="OrthoDB" id="2832510at2759"/>
<dbReference type="PANTHER" id="PTHR42791">
    <property type="entry name" value="GNAT FAMILY ACETYLTRANSFERASE"/>
    <property type="match status" value="1"/>
</dbReference>
<dbReference type="PROSITE" id="PS51186">
    <property type="entry name" value="GNAT"/>
    <property type="match status" value="1"/>
</dbReference>
<sequence length="241" mass="27057">MPFQIAIAQPHDAARIMQIHMDAFGTNVIIRAIHAADKDLTELRKVVEEKALTDMQDEKTTVLVVINVEESVDAETYIQNAINPVNGAGVDSHGRSRGEIVGFAKWSHPIHPGDDHIRPRWKLPKTADWKILSHWLVEVGKVEEKIIGDTPRYELTYLAVEAVYARRGAGRMLVDWALEKCEAEGLPAYVESTVEAVPFYERLGFEEAGRISMDLRSVCSDETAGLYEEVGCIYRPKVRSD</sequence>
<dbReference type="Gene3D" id="3.40.630.30">
    <property type="match status" value="1"/>
</dbReference>
<evidence type="ECO:0000313" key="3">
    <source>
        <dbReference type="Proteomes" id="UP000799777"/>
    </source>
</evidence>
<dbReference type="SUPFAM" id="SSF55729">
    <property type="entry name" value="Acyl-CoA N-acyltransferases (Nat)"/>
    <property type="match status" value="1"/>
</dbReference>